<dbReference type="Proteomes" id="UP001314263">
    <property type="component" value="Unassembled WGS sequence"/>
</dbReference>
<accession>A0AAV1IJA3</accession>
<name>A0AAV1IJA3_9CHLO</name>
<dbReference type="EMBL" id="CAUYUE010000014">
    <property type="protein sequence ID" value="CAK0786110.1"/>
    <property type="molecule type" value="Genomic_DNA"/>
</dbReference>
<keyword evidence="5" id="KW-1185">Reference proteome</keyword>
<evidence type="ECO:0000256" key="2">
    <source>
        <dbReference type="ARBA" id="ARBA00023002"/>
    </source>
</evidence>
<dbReference type="PANTHER" id="PTHR48107:SF16">
    <property type="entry name" value="NADPH-DEPENDENT ALDEHYDE REDUCTASE 1, CHLOROPLASTIC"/>
    <property type="match status" value="1"/>
</dbReference>
<evidence type="ECO:0000313" key="4">
    <source>
        <dbReference type="EMBL" id="CAK0786110.1"/>
    </source>
</evidence>
<feature type="compositionally biased region" description="Basic and acidic residues" evidence="3">
    <location>
        <begin position="27"/>
        <end position="44"/>
    </location>
</feature>
<organism evidence="4 5">
    <name type="scientific">Coccomyxa viridis</name>
    <dbReference type="NCBI Taxonomy" id="1274662"/>
    <lineage>
        <taxon>Eukaryota</taxon>
        <taxon>Viridiplantae</taxon>
        <taxon>Chlorophyta</taxon>
        <taxon>core chlorophytes</taxon>
        <taxon>Trebouxiophyceae</taxon>
        <taxon>Trebouxiophyceae incertae sedis</taxon>
        <taxon>Coccomyxaceae</taxon>
        <taxon>Coccomyxa</taxon>
    </lineage>
</organism>
<sequence>MPQQTSPQEHPHTDPRRNEPSQQTPFDTEKNQHEYPGQEHKLDPAPDWGYDTYKGCGRLEGKKALVTGGDSGIGRAVALAYAREGADVAISYLSEHEDAEVIKNAVEEAGRKAVLIPGDLEDEEHIKNVVAKTVEALGRIDILVNNASYQACLTVLAEVSIWNTKPGSCIGCLRLVVL</sequence>
<evidence type="ECO:0000256" key="3">
    <source>
        <dbReference type="SAM" id="MobiDB-lite"/>
    </source>
</evidence>
<keyword evidence="2" id="KW-0560">Oxidoreductase</keyword>
<dbReference type="PRINTS" id="PR00081">
    <property type="entry name" value="GDHRDH"/>
</dbReference>
<gene>
    <name evidence="4" type="ORF">CVIRNUC_009323</name>
</gene>
<dbReference type="InterPro" id="IPR002347">
    <property type="entry name" value="SDR_fam"/>
</dbReference>
<dbReference type="Pfam" id="PF00106">
    <property type="entry name" value="adh_short"/>
    <property type="match status" value="1"/>
</dbReference>
<dbReference type="Gene3D" id="3.40.50.720">
    <property type="entry name" value="NAD(P)-binding Rossmann-like Domain"/>
    <property type="match status" value="1"/>
</dbReference>
<dbReference type="AlphaFoldDB" id="A0AAV1IJA3"/>
<proteinExistence type="inferred from homology"/>
<dbReference type="PANTHER" id="PTHR48107">
    <property type="entry name" value="NADPH-DEPENDENT ALDEHYDE REDUCTASE-LIKE PROTEIN, CHLOROPLASTIC-RELATED"/>
    <property type="match status" value="1"/>
</dbReference>
<evidence type="ECO:0000256" key="1">
    <source>
        <dbReference type="ARBA" id="ARBA00006484"/>
    </source>
</evidence>
<dbReference type="GO" id="GO:0016614">
    <property type="term" value="F:oxidoreductase activity, acting on CH-OH group of donors"/>
    <property type="evidence" value="ECO:0007669"/>
    <property type="project" value="UniProtKB-ARBA"/>
</dbReference>
<dbReference type="InterPro" id="IPR036291">
    <property type="entry name" value="NAD(P)-bd_dom_sf"/>
</dbReference>
<evidence type="ECO:0000313" key="5">
    <source>
        <dbReference type="Proteomes" id="UP001314263"/>
    </source>
</evidence>
<reference evidence="4 5" key="1">
    <citation type="submission" date="2023-10" db="EMBL/GenBank/DDBJ databases">
        <authorList>
            <person name="Maclean D."/>
            <person name="Macfadyen A."/>
        </authorList>
    </citation>
    <scope>NUCLEOTIDE SEQUENCE [LARGE SCALE GENOMIC DNA]</scope>
</reference>
<dbReference type="SUPFAM" id="SSF51735">
    <property type="entry name" value="NAD(P)-binding Rossmann-fold domains"/>
    <property type="match status" value="1"/>
</dbReference>
<comment type="similarity">
    <text evidence="1">Belongs to the short-chain dehydrogenases/reductases (SDR) family.</text>
</comment>
<feature type="compositionally biased region" description="Basic and acidic residues" evidence="3">
    <location>
        <begin position="9"/>
        <end position="19"/>
    </location>
</feature>
<comment type="caution">
    <text evidence="4">The sequence shown here is derived from an EMBL/GenBank/DDBJ whole genome shotgun (WGS) entry which is preliminary data.</text>
</comment>
<protein>
    <submittedName>
        <fullName evidence="4">Uncharacterized protein</fullName>
    </submittedName>
</protein>
<feature type="region of interest" description="Disordered" evidence="3">
    <location>
        <begin position="1"/>
        <end position="46"/>
    </location>
</feature>